<protein>
    <submittedName>
        <fullName evidence="2">Uncharacterized protein</fullName>
    </submittedName>
</protein>
<sequence>MRTPGGGILCLVSKNPIITRSGGEGTAGEVVGGSGSGGGGRPVEGARVRAAQCRSVLRTLGVSLRSRPGFASAQVCLMCDLLASQAGPHPMLDTSSPDHLWTRVHPQPDRCQSNVVGSKQFLRLAPPKFIGVDRKAEGARGKGFTLYAVGSMFSRPEDPYFSFRRARKGSSVLWGLWASVDCGQKARAISNIPRPLDRLETG</sequence>
<keyword evidence="3" id="KW-1185">Reference proteome</keyword>
<proteinExistence type="predicted"/>
<evidence type="ECO:0000313" key="3">
    <source>
        <dbReference type="Proteomes" id="UP001558652"/>
    </source>
</evidence>
<dbReference type="EMBL" id="JBFDAA010000014">
    <property type="protein sequence ID" value="KAL1122344.1"/>
    <property type="molecule type" value="Genomic_DNA"/>
</dbReference>
<comment type="caution">
    <text evidence="2">The sequence shown here is derived from an EMBL/GenBank/DDBJ whole genome shotgun (WGS) entry which is preliminary data.</text>
</comment>
<accession>A0ABD0Y6S9</accession>
<gene>
    <name evidence="2" type="ORF">AAG570_003749</name>
</gene>
<evidence type="ECO:0000313" key="2">
    <source>
        <dbReference type="EMBL" id="KAL1122344.1"/>
    </source>
</evidence>
<organism evidence="2 3">
    <name type="scientific">Ranatra chinensis</name>
    <dbReference type="NCBI Taxonomy" id="642074"/>
    <lineage>
        <taxon>Eukaryota</taxon>
        <taxon>Metazoa</taxon>
        <taxon>Ecdysozoa</taxon>
        <taxon>Arthropoda</taxon>
        <taxon>Hexapoda</taxon>
        <taxon>Insecta</taxon>
        <taxon>Pterygota</taxon>
        <taxon>Neoptera</taxon>
        <taxon>Paraneoptera</taxon>
        <taxon>Hemiptera</taxon>
        <taxon>Heteroptera</taxon>
        <taxon>Panheteroptera</taxon>
        <taxon>Nepomorpha</taxon>
        <taxon>Nepidae</taxon>
        <taxon>Ranatrinae</taxon>
        <taxon>Ranatra</taxon>
    </lineage>
</organism>
<dbReference type="Proteomes" id="UP001558652">
    <property type="component" value="Unassembled WGS sequence"/>
</dbReference>
<reference evidence="2 3" key="1">
    <citation type="submission" date="2024-07" db="EMBL/GenBank/DDBJ databases">
        <title>Chromosome-level genome assembly of the water stick insect Ranatra chinensis (Heteroptera: Nepidae).</title>
        <authorList>
            <person name="Liu X."/>
        </authorList>
    </citation>
    <scope>NUCLEOTIDE SEQUENCE [LARGE SCALE GENOMIC DNA]</scope>
    <source>
        <strain evidence="2">Cailab_2021Rc</strain>
        <tissue evidence="2">Muscle</tissue>
    </source>
</reference>
<name>A0ABD0Y6S9_9HEMI</name>
<feature type="region of interest" description="Disordered" evidence="1">
    <location>
        <begin position="22"/>
        <end position="43"/>
    </location>
</feature>
<feature type="compositionally biased region" description="Gly residues" evidence="1">
    <location>
        <begin position="22"/>
        <end position="42"/>
    </location>
</feature>
<evidence type="ECO:0000256" key="1">
    <source>
        <dbReference type="SAM" id="MobiDB-lite"/>
    </source>
</evidence>
<dbReference type="AlphaFoldDB" id="A0ABD0Y6S9"/>